<proteinExistence type="predicted"/>
<dbReference type="Pfam" id="PF18269">
    <property type="entry name" value="T3SS_ATPase_C"/>
    <property type="match status" value="1"/>
</dbReference>
<reference evidence="11 12" key="1">
    <citation type="submission" date="2021-08" db="EMBL/GenBank/DDBJ databases">
        <authorList>
            <person name="Tuo L."/>
        </authorList>
    </citation>
    <scope>NUCLEOTIDE SEQUENCE [LARGE SCALE GENOMIC DNA]</scope>
    <source>
        <strain evidence="11 12">JCM 31229</strain>
    </source>
</reference>
<dbReference type="PANTHER" id="PTHR15184:SF9">
    <property type="entry name" value="SPI-1 TYPE 3 SECRETION SYSTEM ATPASE"/>
    <property type="match status" value="1"/>
</dbReference>
<dbReference type="Gene3D" id="3.40.50.12240">
    <property type="match status" value="1"/>
</dbReference>
<dbReference type="InterPro" id="IPR005714">
    <property type="entry name" value="ATPase_T3SS_FliI/YscN"/>
</dbReference>
<dbReference type="SMART" id="SM00382">
    <property type="entry name" value="AAA"/>
    <property type="match status" value="1"/>
</dbReference>
<evidence type="ECO:0000256" key="4">
    <source>
        <dbReference type="ARBA" id="ARBA00022741"/>
    </source>
</evidence>
<keyword evidence="7" id="KW-1278">Translocase</keyword>
<comment type="subcellular location">
    <subcellularLocation>
        <location evidence="1">Cytoplasm</location>
    </subcellularLocation>
</comment>
<evidence type="ECO:0000256" key="3">
    <source>
        <dbReference type="ARBA" id="ARBA00022490"/>
    </source>
</evidence>
<evidence type="ECO:0000256" key="8">
    <source>
        <dbReference type="ARBA" id="ARBA00034006"/>
    </source>
</evidence>
<evidence type="ECO:0000256" key="1">
    <source>
        <dbReference type="ARBA" id="ARBA00004496"/>
    </source>
</evidence>
<feature type="domain" description="AAA+ ATPase" evidence="10">
    <location>
        <begin position="154"/>
        <end position="336"/>
    </location>
</feature>
<dbReference type="InterPro" id="IPR003593">
    <property type="entry name" value="AAA+_ATPase"/>
</dbReference>
<evidence type="ECO:0000256" key="7">
    <source>
        <dbReference type="ARBA" id="ARBA00022967"/>
    </source>
</evidence>
<dbReference type="InterPro" id="IPR027417">
    <property type="entry name" value="P-loop_NTPase"/>
</dbReference>
<evidence type="ECO:0000256" key="6">
    <source>
        <dbReference type="ARBA" id="ARBA00022927"/>
    </source>
</evidence>
<evidence type="ECO:0000259" key="10">
    <source>
        <dbReference type="SMART" id="SM00382"/>
    </source>
</evidence>
<dbReference type="InterPro" id="IPR040627">
    <property type="entry name" value="T3SS_ATPase_C"/>
</dbReference>
<feature type="region of interest" description="Disordered" evidence="9">
    <location>
        <begin position="414"/>
        <end position="436"/>
    </location>
</feature>
<evidence type="ECO:0000313" key="12">
    <source>
        <dbReference type="Proteomes" id="UP000706039"/>
    </source>
</evidence>
<keyword evidence="12" id="KW-1185">Reference proteome</keyword>
<dbReference type="InterPro" id="IPR050053">
    <property type="entry name" value="ATPase_alpha/beta_chains"/>
</dbReference>
<organism evidence="11 12">
    <name type="scientific">Sphingomonas colocasiae</name>
    <dbReference type="NCBI Taxonomy" id="1848973"/>
    <lineage>
        <taxon>Bacteria</taxon>
        <taxon>Pseudomonadati</taxon>
        <taxon>Pseudomonadota</taxon>
        <taxon>Alphaproteobacteria</taxon>
        <taxon>Sphingomonadales</taxon>
        <taxon>Sphingomonadaceae</taxon>
        <taxon>Sphingomonas</taxon>
    </lineage>
</organism>
<dbReference type="RefSeq" id="WP_222992659.1">
    <property type="nucleotide sequence ID" value="NZ_JAINVV010000012.1"/>
</dbReference>
<gene>
    <name evidence="11" type="ORF">K7G82_24875</name>
</gene>
<keyword evidence="5" id="KW-0067">ATP-binding</keyword>
<dbReference type="InterPro" id="IPR020003">
    <property type="entry name" value="ATPase_a/bsu_AS"/>
</dbReference>
<dbReference type="InterPro" id="IPR000194">
    <property type="entry name" value="ATPase_F1/V1/A1_a/bsu_nucl-bd"/>
</dbReference>
<comment type="catalytic activity">
    <reaction evidence="8">
        <text>ATP + H2O + cellular proteinSide 1 = ADP + phosphate + cellular proteinSide 2.</text>
        <dbReference type="EC" id="7.4.2.8"/>
    </reaction>
</comment>
<keyword evidence="3" id="KW-0963">Cytoplasm</keyword>
<comment type="caution">
    <text evidence="11">The sequence shown here is derived from an EMBL/GenBank/DDBJ whole genome shotgun (WGS) entry which is preliminary data.</text>
</comment>
<keyword evidence="6" id="KW-0653">Protein transport</keyword>
<keyword evidence="4" id="KW-0547">Nucleotide-binding</keyword>
<evidence type="ECO:0000256" key="9">
    <source>
        <dbReference type="SAM" id="MobiDB-lite"/>
    </source>
</evidence>
<dbReference type="SUPFAM" id="SSF52540">
    <property type="entry name" value="P-loop containing nucleoside triphosphate hydrolases"/>
    <property type="match status" value="1"/>
</dbReference>
<dbReference type="PROSITE" id="PS00152">
    <property type="entry name" value="ATPASE_ALPHA_BETA"/>
    <property type="match status" value="1"/>
</dbReference>
<dbReference type="Proteomes" id="UP000706039">
    <property type="component" value="Unassembled WGS sequence"/>
</dbReference>
<protein>
    <submittedName>
        <fullName evidence="11">FliI/YscN family ATPase</fullName>
    </submittedName>
</protein>
<dbReference type="Pfam" id="PF00006">
    <property type="entry name" value="ATP-synt_ab"/>
    <property type="match status" value="1"/>
</dbReference>
<dbReference type="EMBL" id="JAINVV010000012">
    <property type="protein sequence ID" value="MBY8825559.1"/>
    <property type="molecule type" value="Genomic_DNA"/>
</dbReference>
<sequence>MNSLALIDRVQALDLFPSTGAIQRLSPGEIEANGPDAPIGAHCEVLSSRNGSVLFRAQVASVSSDAITLVPFQPVTRAHIGDQVRLLSGRGGSAVGNDLAGRAIDALGRPLDGGGPPNLKHRSSGMTDVLDRIAPTRPFATGVRAIDGLLTIGLGQRIGIFAASGVGKTRLIEQVIRQADCQRIIICQIGERGREVEALWSELKGSGELSRVSIVAATSDESAPMRTLCLEQALGMAEFWRDQGEDVLLVVDSVTRYAMALREIGLIAGEPPMLRAYTPNVLRELPRIVERCGAVRSGGSITGLFTVLSEGDDVDDPIVEVMKSLLDGHILLSRKLAEAGHFPAIDVGRSISRLFDQLVEDRQVAAARIIRARLARYEEARVLVESGMYKQGSDPAIDVAISARAPIAEFLRQSDRHSETPSRTLQHLLSLSGGAS</sequence>
<name>A0ABS7PX69_9SPHN</name>
<keyword evidence="2" id="KW-0813">Transport</keyword>
<dbReference type="PANTHER" id="PTHR15184">
    <property type="entry name" value="ATP SYNTHASE"/>
    <property type="match status" value="1"/>
</dbReference>
<evidence type="ECO:0000256" key="2">
    <source>
        <dbReference type="ARBA" id="ARBA00022448"/>
    </source>
</evidence>
<accession>A0ABS7PX69</accession>
<evidence type="ECO:0000256" key="5">
    <source>
        <dbReference type="ARBA" id="ARBA00022840"/>
    </source>
</evidence>
<dbReference type="NCBIfam" id="TIGR01026">
    <property type="entry name" value="fliI_yscN"/>
    <property type="match status" value="1"/>
</dbReference>
<evidence type="ECO:0000313" key="11">
    <source>
        <dbReference type="EMBL" id="MBY8825559.1"/>
    </source>
</evidence>